<evidence type="ECO:0000313" key="10">
    <source>
        <dbReference type="EMBL" id="ODM92421.1"/>
    </source>
</evidence>
<comment type="cofactor">
    <cofactor evidence="1">
        <name>FAD</name>
        <dbReference type="ChEBI" id="CHEBI:57692"/>
    </cofactor>
</comment>
<reference evidence="10 11" key="1">
    <citation type="journal article" date="2016" name="Genome Biol. Evol.">
        <title>Gene Family Evolution Reflects Adaptation to Soil Environmental Stressors in the Genome of the Collembolan Orchesella cincta.</title>
        <authorList>
            <person name="Faddeeva-Vakhrusheva A."/>
            <person name="Derks M.F."/>
            <person name="Anvar S.Y."/>
            <person name="Agamennone V."/>
            <person name="Suring W."/>
            <person name="Smit S."/>
            <person name="van Straalen N.M."/>
            <person name="Roelofs D."/>
        </authorList>
    </citation>
    <scope>NUCLEOTIDE SEQUENCE [LARGE SCALE GENOMIC DNA]</scope>
    <source>
        <tissue evidence="10">Mixed pool</tissue>
    </source>
</reference>
<comment type="similarity">
    <text evidence="2">Belongs to the class-I pyridine nucleotide-disulfide oxidoreductase family. PYROXD1 subfamily.</text>
</comment>
<dbReference type="SUPFAM" id="SSF51735">
    <property type="entry name" value="NAD(P)-binding Rossmann-fold domains"/>
    <property type="match status" value="1"/>
</dbReference>
<evidence type="ECO:0000256" key="6">
    <source>
        <dbReference type="ARBA" id="ARBA00023002"/>
    </source>
</evidence>
<dbReference type="STRING" id="48709.A0A1D2MHM2"/>
<dbReference type="AlphaFoldDB" id="A0A1D2MHM2"/>
<keyword evidence="11" id="KW-1185">Reference proteome</keyword>
<dbReference type="Gene3D" id="3.50.50.60">
    <property type="entry name" value="FAD/NAD(P)-binding domain"/>
    <property type="match status" value="3"/>
</dbReference>
<feature type="region of interest" description="Disordered" evidence="7">
    <location>
        <begin position="210"/>
        <end position="297"/>
    </location>
</feature>
<dbReference type="Gene3D" id="3.30.390.30">
    <property type="match status" value="1"/>
</dbReference>
<dbReference type="SUPFAM" id="SSF51905">
    <property type="entry name" value="FAD/NAD(P)-binding domain"/>
    <property type="match status" value="1"/>
</dbReference>
<dbReference type="OMA" id="MCENLIL"/>
<keyword evidence="4" id="KW-0285">Flavoprotein</keyword>
<dbReference type="PANTHER" id="PTHR43429:SF2">
    <property type="entry name" value="PYRIDINE NUCLEOTIDE-DISULFIDE OXIDOREDUCTASE DOMAIN-CONTAINING PROTEIN 1"/>
    <property type="match status" value="1"/>
</dbReference>
<dbReference type="GO" id="GO:0016491">
    <property type="term" value="F:oxidoreductase activity"/>
    <property type="evidence" value="ECO:0007669"/>
    <property type="project" value="UniProtKB-KW"/>
</dbReference>
<name>A0A1D2MHM2_ORCCI</name>
<dbReference type="Pfam" id="PF07992">
    <property type="entry name" value="Pyr_redox_2"/>
    <property type="match status" value="2"/>
</dbReference>
<dbReference type="InterPro" id="IPR023753">
    <property type="entry name" value="FAD/NAD-binding_dom"/>
</dbReference>
<comment type="caution">
    <text evidence="10">The sequence shown here is derived from an EMBL/GenBank/DDBJ whole genome shotgun (WGS) entry which is preliminary data.</text>
</comment>
<dbReference type="EMBL" id="LJIJ01001235">
    <property type="protein sequence ID" value="ODM92421.1"/>
    <property type="molecule type" value="Genomic_DNA"/>
</dbReference>
<feature type="compositionally biased region" description="Polar residues" evidence="7">
    <location>
        <begin position="210"/>
        <end position="254"/>
    </location>
</feature>
<evidence type="ECO:0000256" key="3">
    <source>
        <dbReference type="ARBA" id="ARBA00018240"/>
    </source>
</evidence>
<dbReference type="InterPro" id="IPR036291">
    <property type="entry name" value="NAD(P)-bd_dom_sf"/>
</dbReference>
<evidence type="ECO:0000256" key="1">
    <source>
        <dbReference type="ARBA" id="ARBA00001974"/>
    </source>
</evidence>
<organism evidence="10 11">
    <name type="scientific">Orchesella cincta</name>
    <name type="common">Springtail</name>
    <name type="synonym">Podura cincta</name>
    <dbReference type="NCBI Taxonomy" id="48709"/>
    <lineage>
        <taxon>Eukaryota</taxon>
        <taxon>Metazoa</taxon>
        <taxon>Ecdysozoa</taxon>
        <taxon>Arthropoda</taxon>
        <taxon>Hexapoda</taxon>
        <taxon>Collembola</taxon>
        <taxon>Entomobryomorpha</taxon>
        <taxon>Entomobryoidea</taxon>
        <taxon>Orchesellidae</taxon>
        <taxon>Orchesellinae</taxon>
        <taxon>Orchesella</taxon>
    </lineage>
</organism>
<evidence type="ECO:0000259" key="8">
    <source>
        <dbReference type="Pfam" id="PF07992"/>
    </source>
</evidence>
<feature type="domain" description="FAD/NAD(P)-binding" evidence="8">
    <location>
        <begin position="314"/>
        <end position="421"/>
    </location>
</feature>
<accession>A0A1D2MHM2</accession>
<dbReference type="InterPro" id="IPR016156">
    <property type="entry name" value="FAD/NAD-linked_Rdtase_dimer_sf"/>
</dbReference>
<evidence type="ECO:0000256" key="2">
    <source>
        <dbReference type="ARBA" id="ARBA00008147"/>
    </source>
</evidence>
<feature type="compositionally biased region" description="Polar residues" evidence="7">
    <location>
        <begin position="275"/>
        <end position="294"/>
    </location>
</feature>
<evidence type="ECO:0000259" key="9">
    <source>
        <dbReference type="Pfam" id="PF18267"/>
    </source>
</evidence>
<evidence type="ECO:0000256" key="5">
    <source>
        <dbReference type="ARBA" id="ARBA00022827"/>
    </source>
</evidence>
<keyword evidence="6" id="KW-0560">Oxidoreductase</keyword>
<gene>
    <name evidence="10" type="ORF">Ocin01_14262</name>
</gene>
<evidence type="ECO:0000256" key="4">
    <source>
        <dbReference type="ARBA" id="ARBA00022630"/>
    </source>
</evidence>
<evidence type="ECO:0000256" key="7">
    <source>
        <dbReference type="SAM" id="MobiDB-lite"/>
    </source>
</evidence>
<dbReference type="InterPro" id="IPR036188">
    <property type="entry name" value="FAD/NAD-bd_sf"/>
</dbReference>
<feature type="domain" description="NADH-rubredoxin oxidoreductase C-terminal" evidence="9">
    <location>
        <begin position="480"/>
        <end position="524"/>
    </location>
</feature>
<keyword evidence="5" id="KW-0274">FAD</keyword>
<dbReference type="InterPro" id="IPR050260">
    <property type="entry name" value="FAD-bd_OxRdtase"/>
</dbReference>
<dbReference type="OrthoDB" id="202203at2759"/>
<dbReference type="PRINTS" id="PR00368">
    <property type="entry name" value="FADPNR"/>
</dbReference>
<protein>
    <recommendedName>
        <fullName evidence="3">Pyridine nucleotide-disulfide oxidoreductase domain-containing protein 1</fullName>
    </recommendedName>
</protein>
<dbReference type="PANTHER" id="PTHR43429">
    <property type="entry name" value="PYRIDINE NUCLEOTIDE-DISULFIDE OXIDOREDUCTASE DOMAIN-CONTAINING"/>
    <property type="match status" value="1"/>
</dbReference>
<feature type="non-terminal residue" evidence="10">
    <location>
        <position position="1"/>
    </location>
</feature>
<dbReference type="InterPro" id="IPR041575">
    <property type="entry name" value="Rubredoxin_C"/>
</dbReference>
<dbReference type="Pfam" id="PF18267">
    <property type="entry name" value="Rubredoxin_C"/>
    <property type="match status" value="1"/>
</dbReference>
<feature type="domain" description="FAD/NAD(P)-binding" evidence="8">
    <location>
        <begin position="21"/>
        <end position="171"/>
    </location>
</feature>
<evidence type="ECO:0000313" key="11">
    <source>
        <dbReference type="Proteomes" id="UP000094527"/>
    </source>
</evidence>
<proteinExistence type="inferred from homology"/>
<dbReference type="Proteomes" id="UP000094527">
    <property type="component" value="Unassembled WGS sequence"/>
</dbReference>
<sequence>APVSCRAKMETEENAPEHYTFAVIGGGIAGVSCVEQILEFDPDASILLISSSPVVKVATQVTRLSKTLEDFIVLEKSLKSFKDVHQSVRVVHGVVAELLPEQHLVVTKDGEKFHYKKICICTGASPKVLFPGWEHVVGIRDTESVAELAKRISKAKKVLLLGNGGIATEFVHEVSGVDIVWAIKDKSISAHFVDPGAAEFFIQSKLSNTNQTKDSSLPTTTKQTSCDQGSSFPENEAVHSTDSGSEVSVTSAQAQDIDIENETKKISPSKRRKYTISSISAEPQTRSQDDNSFGSALGPDWHQNVNLRGQNLMKNVEILYEKECVGIRKTGSETEEWPILADLNDRTIIGCDLVISATGVLPNCTLFEYCEQEPEKGIFIDSAMKTSVPDVYAAGDVCFSKWSWSKHWFQMKLWTQARQMGLYAGKSMFLTVRNELDPEDATEIDLDFCFECFSHVTRFFGFKVVLLGLFNGQGLDKSKQHLLIRCTKNLEYIKLVFEDWRLQGAILIGDTGLEETFENLILNQVDLSSYGEDLLNPDVDIEDYFD</sequence>